<evidence type="ECO:0000256" key="11">
    <source>
        <dbReference type="ARBA" id="ARBA00023307"/>
    </source>
</evidence>
<evidence type="ECO:0000256" key="12">
    <source>
        <dbReference type="PIRSR" id="PIRSR000081-1"/>
    </source>
</evidence>
<dbReference type="InterPro" id="IPR012128">
    <property type="entry name" value="Phycobilisome_asu/bsu"/>
</dbReference>
<proteinExistence type="inferred from homology"/>
<gene>
    <name evidence="13" type="primary">cpeA</name>
    <name evidence="13" type="ordered locus">P9303_22371</name>
</gene>
<dbReference type="SUPFAM" id="SSF46458">
    <property type="entry name" value="Globin-like"/>
    <property type="match status" value="1"/>
</dbReference>
<keyword evidence="10" id="KW-0472">Membrane</keyword>
<evidence type="ECO:0000256" key="9">
    <source>
        <dbReference type="ARBA" id="ARBA00023078"/>
    </source>
</evidence>
<dbReference type="Gene3D" id="1.10.490.20">
    <property type="entry name" value="Phycocyanins"/>
    <property type="match status" value="1"/>
</dbReference>
<dbReference type="GO" id="GO:0030089">
    <property type="term" value="C:phycobilisome"/>
    <property type="evidence" value="ECO:0007669"/>
    <property type="project" value="UniProtKB-KW"/>
</dbReference>
<protein>
    <submittedName>
        <fullName evidence="13">Phycobilisome protein (Phycoerythrin, alpha-subunit)</fullName>
    </submittedName>
</protein>
<organism evidence="13 14">
    <name type="scientific">Prochlorococcus marinus (strain MIT 9303)</name>
    <dbReference type="NCBI Taxonomy" id="59922"/>
    <lineage>
        <taxon>Bacteria</taxon>
        <taxon>Bacillati</taxon>
        <taxon>Cyanobacteriota</taxon>
        <taxon>Cyanophyceae</taxon>
        <taxon>Synechococcales</taxon>
        <taxon>Prochlorococcaceae</taxon>
        <taxon>Prochlorococcus</taxon>
    </lineage>
</organism>
<evidence type="ECO:0000256" key="5">
    <source>
        <dbReference type="ARBA" id="ARBA00022549"/>
    </source>
</evidence>
<evidence type="ECO:0000256" key="7">
    <source>
        <dbReference type="ARBA" id="ARBA00022982"/>
    </source>
</evidence>
<dbReference type="HOGENOM" id="CLU_104219_2_0_3"/>
<evidence type="ECO:0000256" key="1">
    <source>
        <dbReference type="ARBA" id="ARBA00004445"/>
    </source>
</evidence>
<keyword evidence="11" id="KW-0089">Bile pigment</keyword>
<keyword evidence="3" id="KW-0813">Transport</keyword>
<reference evidence="13 14" key="1">
    <citation type="journal article" date="2007" name="PLoS Genet.">
        <title>Patterns and implications of gene gain and loss in the evolution of Prochlorococcus.</title>
        <authorList>
            <person name="Kettler G.C."/>
            <person name="Martiny A.C."/>
            <person name="Huang K."/>
            <person name="Zucker J."/>
            <person name="Coleman M.L."/>
            <person name="Rodrigue S."/>
            <person name="Chen F."/>
            <person name="Lapidus A."/>
            <person name="Ferriera S."/>
            <person name="Johnson J."/>
            <person name="Steglich C."/>
            <person name="Church G.M."/>
            <person name="Richardson P."/>
            <person name="Chisholm S.W."/>
        </authorList>
    </citation>
    <scope>NUCLEOTIDE SEQUENCE [LARGE SCALE GENOMIC DNA]</scope>
    <source>
        <strain evidence="13 14">MIT 9303</strain>
    </source>
</reference>
<dbReference type="STRING" id="59922.P9303_22371"/>
<evidence type="ECO:0000256" key="10">
    <source>
        <dbReference type="ARBA" id="ARBA00023136"/>
    </source>
</evidence>
<evidence type="ECO:0000313" key="13">
    <source>
        <dbReference type="EMBL" id="ABM78972.1"/>
    </source>
</evidence>
<accession>A2CBW2</accession>
<dbReference type="EMBL" id="CP000554">
    <property type="protein sequence ID" value="ABM78972.1"/>
    <property type="molecule type" value="Genomic_DNA"/>
</dbReference>
<keyword evidence="5" id="KW-0042">Antenna complex</keyword>
<keyword evidence="8" id="KW-0157">Chromophore</keyword>
<dbReference type="Proteomes" id="UP000002274">
    <property type="component" value="Chromosome"/>
</dbReference>
<dbReference type="BioCyc" id="PMAR59922:G1G80-1958-MONOMER"/>
<evidence type="ECO:0000256" key="4">
    <source>
        <dbReference type="ARBA" id="ARBA00022531"/>
    </source>
</evidence>
<dbReference type="GO" id="GO:0031676">
    <property type="term" value="C:plasma membrane-derived thylakoid membrane"/>
    <property type="evidence" value="ECO:0007669"/>
    <property type="project" value="UniProtKB-SubCell"/>
</dbReference>
<keyword evidence="4" id="KW-0602">Photosynthesis</keyword>
<dbReference type="Pfam" id="PF00502">
    <property type="entry name" value="Phycobilisome"/>
    <property type="match status" value="1"/>
</dbReference>
<evidence type="ECO:0000256" key="3">
    <source>
        <dbReference type="ARBA" id="ARBA00022448"/>
    </source>
</evidence>
<keyword evidence="6" id="KW-0605">Phycobilisome</keyword>
<evidence type="ECO:0000256" key="8">
    <source>
        <dbReference type="ARBA" id="ARBA00022991"/>
    </source>
</evidence>
<dbReference type="RefSeq" id="WP_011826840.1">
    <property type="nucleotide sequence ID" value="NC_008820.1"/>
</dbReference>
<dbReference type="GO" id="GO:0015979">
    <property type="term" value="P:photosynthesis"/>
    <property type="evidence" value="ECO:0007669"/>
    <property type="project" value="UniProtKB-KW"/>
</dbReference>
<evidence type="ECO:0000313" key="14">
    <source>
        <dbReference type="Proteomes" id="UP000002274"/>
    </source>
</evidence>
<dbReference type="InterPro" id="IPR038719">
    <property type="entry name" value="Phycobilisome_asu/bsu_sf"/>
</dbReference>
<dbReference type="InterPro" id="IPR009050">
    <property type="entry name" value="Globin-like_sf"/>
</dbReference>
<dbReference type="PANTHER" id="PTHR34011:SF4">
    <property type="entry name" value="C-PHYCOCYANIN ALPHA SUBUNIT"/>
    <property type="match status" value="1"/>
</dbReference>
<name>A2CBW2_PROM3</name>
<dbReference type="PANTHER" id="PTHR34011">
    <property type="entry name" value="PHYCOBILISOME 32.1 KDA LINKER POLYPEPTIDE, PHYCOCYANIN-ASSOCIATED, ROD 2-RELATED"/>
    <property type="match status" value="1"/>
</dbReference>
<evidence type="ECO:0000256" key="6">
    <source>
        <dbReference type="ARBA" id="ARBA00022738"/>
    </source>
</evidence>
<dbReference type="PIRSF" id="PIRSF000081">
    <property type="entry name" value="Phycocyanin"/>
    <property type="match status" value="1"/>
</dbReference>
<feature type="binding site" evidence="12">
    <location>
        <position position="73"/>
    </location>
    <ligand>
        <name>(2R,3E)-phycocyanobilin</name>
        <dbReference type="ChEBI" id="CHEBI:85275"/>
        <label>1</label>
    </ligand>
</feature>
<keyword evidence="9" id="KW-0793">Thylakoid</keyword>
<keyword evidence="7" id="KW-0249">Electron transport</keyword>
<dbReference type="AlphaFoldDB" id="A2CBW2"/>
<dbReference type="KEGG" id="pmf:P9303_22371"/>
<sequence>MKSAVTTVITAADAAGRFPDISDLKAVKASFDRAAARMEAAEKLASGIDNVTADALKAVYSDGKYDLATRDKCARDINHYLRLINYCLIAGSTGPLDEWGIAGVREVFRTLGIPTSAYIEAFSYIRERVCVPRDMDQQAANEFKDLLNYLINALS</sequence>
<comment type="similarity">
    <text evidence="2">Belongs to the phycobiliprotein family.</text>
</comment>
<evidence type="ECO:0000256" key="2">
    <source>
        <dbReference type="ARBA" id="ARBA00008182"/>
    </source>
</evidence>
<comment type="subcellular location">
    <subcellularLocation>
        <location evidence="1">Cellular thylakoid membrane</location>
        <topology evidence="1">Peripheral membrane protein</topology>
        <orientation evidence="1">Cytoplasmic side</orientation>
    </subcellularLocation>
</comment>